<proteinExistence type="predicted"/>
<keyword evidence="2" id="KW-1185">Reference proteome</keyword>
<comment type="caution">
    <text evidence="1">The sequence shown here is derived from an EMBL/GenBank/DDBJ whole genome shotgun (WGS) entry which is preliminary data.</text>
</comment>
<name>A0ACB9YH97_9PEZI</name>
<reference evidence="1 2" key="1">
    <citation type="journal article" date="2022" name="New Phytol.">
        <title>Ecological generalism drives hyperdiversity of secondary metabolite gene clusters in xylarialean endophytes.</title>
        <authorList>
            <person name="Franco M.E.E."/>
            <person name="Wisecaver J.H."/>
            <person name="Arnold A.E."/>
            <person name="Ju Y.M."/>
            <person name="Slot J.C."/>
            <person name="Ahrendt S."/>
            <person name="Moore L.P."/>
            <person name="Eastman K.E."/>
            <person name="Scott K."/>
            <person name="Konkel Z."/>
            <person name="Mondo S.J."/>
            <person name="Kuo A."/>
            <person name="Hayes R.D."/>
            <person name="Haridas S."/>
            <person name="Andreopoulos B."/>
            <person name="Riley R."/>
            <person name="LaButti K."/>
            <person name="Pangilinan J."/>
            <person name="Lipzen A."/>
            <person name="Amirebrahimi M."/>
            <person name="Yan J."/>
            <person name="Adam C."/>
            <person name="Keymanesh K."/>
            <person name="Ng V."/>
            <person name="Louie K."/>
            <person name="Northen T."/>
            <person name="Drula E."/>
            <person name="Henrissat B."/>
            <person name="Hsieh H.M."/>
            <person name="Youens-Clark K."/>
            <person name="Lutzoni F."/>
            <person name="Miadlikowska J."/>
            <person name="Eastwood D.C."/>
            <person name="Hamelin R.C."/>
            <person name="Grigoriev I.V."/>
            <person name="U'Ren J.M."/>
        </authorList>
    </citation>
    <scope>NUCLEOTIDE SEQUENCE [LARGE SCALE GENOMIC DNA]</scope>
    <source>
        <strain evidence="1 2">CBS 119005</strain>
    </source>
</reference>
<evidence type="ECO:0000313" key="1">
    <source>
        <dbReference type="EMBL" id="KAI4858804.1"/>
    </source>
</evidence>
<dbReference type="EMBL" id="MU393686">
    <property type="protein sequence ID" value="KAI4858804.1"/>
    <property type="molecule type" value="Genomic_DNA"/>
</dbReference>
<protein>
    <submittedName>
        <fullName evidence="1">Uncharacterized protein</fullName>
    </submittedName>
</protein>
<dbReference type="Proteomes" id="UP001497700">
    <property type="component" value="Unassembled WGS sequence"/>
</dbReference>
<accession>A0ACB9YH97</accession>
<gene>
    <name evidence="1" type="ORF">F4820DRAFT_462980</name>
</gene>
<evidence type="ECO:0000313" key="2">
    <source>
        <dbReference type="Proteomes" id="UP001497700"/>
    </source>
</evidence>
<organism evidence="1 2">
    <name type="scientific">Hypoxylon rubiginosum</name>
    <dbReference type="NCBI Taxonomy" id="110542"/>
    <lineage>
        <taxon>Eukaryota</taxon>
        <taxon>Fungi</taxon>
        <taxon>Dikarya</taxon>
        <taxon>Ascomycota</taxon>
        <taxon>Pezizomycotina</taxon>
        <taxon>Sordariomycetes</taxon>
        <taxon>Xylariomycetidae</taxon>
        <taxon>Xylariales</taxon>
        <taxon>Hypoxylaceae</taxon>
        <taxon>Hypoxylon</taxon>
    </lineage>
</organism>
<sequence length="402" mass="45788">MFSSLDSIYPLAKVSREDLANLCDVLWNWRPCTDWAMERTCQKRAESIPCSCQRAETLTTFFDFYRETTAFYVPELTYNSIPALRTHEDLRGMIQFIKNNPDDTRLELTQHYFSHHTTSSSKGLLSNDQNRAFNVAARIMTMLTCSAEGQSDGLLETGSQPTPWRSDQSFNQFSNSAIPRQNPISFESYASGCPSITLPPASITAKRLKKLAKLKITSTNDLRNHLLLDEKDGTVAIYHHTSVLKQHLRAYQYDGTQGNPDQIADQNVSLPKELIVETLNTLKYVIFPIEPESQSILRSLVARERFDPDNCRLDASTWKAVEGDNIRYEYWGTRLLRLYDELENPTPRGFLESWLERKSGARYVMLVTLAGVVIAILLGVLGLAVGILQVWISWQQWQHPVA</sequence>